<dbReference type="PANTHER" id="PTHR38134">
    <property type="entry name" value="SLR1395 PROTEIN"/>
    <property type="match status" value="1"/>
</dbReference>
<evidence type="ECO:0008006" key="3">
    <source>
        <dbReference type="Google" id="ProtNLM"/>
    </source>
</evidence>
<dbReference type="STRING" id="1921010.MMIC_P1560"/>
<dbReference type="OrthoDB" id="503106at2"/>
<accession>A0A1L8CNU9</accession>
<keyword evidence="2" id="KW-1185">Reference proteome</keyword>
<gene>
    <name evidence="1" type="ORF">MMIC_P1560</name>
</gene>
<dbReference type="InterPro" id="IPR053205">
    <property type="entry name" value="GHMP_kinase_L-arabinokinase"/>
</dbReference>
<dbReference type="SUPFAM" id="SSF53756">
    <property type="entry name" value="UDP-Glycosyltransferase/glycogen phosphorylase"/>
    <property type="match status" value="1"/>
</dbReference>
<evidence type="ECO:0000313" key="1">
    <source>
        <dbReference type="EMBL" id="GAV20591.1"/>
    </source>
</evidence>
<organism evidence="1 2">
    <name type="scientific">Mariprofundus micogutta</name>
    <dbReference type="NCBI Taxonomy" id="1921010"/>
    <lineage>
        <taxon>Bacteria</taxon>
        <taxon>Pseudomonadati</taxon>
        <taxon>Pseudomonadota</taxon>
        <taxon>Candidatius Mariprofundia</taxon>
        <taxon>Mariprofundales</taxon>
        <taxon>Mariprofundaceae</taxon>
        <taxon>Mariprofundus</taxon>
    </lineage>
</organism>
<reference evidence="1 2" key="1">
    <citation type="journal article" date="2017" name="Arch. Microbiol.">
        <title>Mariprofundus micogutta sp. nov., a novel iron-oxidizing zetaproteobacterium isolated from a deep-sea hydrothermal field at the Bayonnaise knoll of the Izu-Ogasawara arc, and a description of Mariprofundales ord. nov. and Zetaproteobacteria classis nov.</title>
        <authorList>
            <person name="Makita H."/>
            <person name="Tanaka E."/>
            <person name="Mitsunobu S."/>
            <person name="Miyazaki M."/>
            <person name="Nunoura T."/>
            <person name="Uematsu K."/>
            <person name="Takaki Y."/>
            <person name="Nishi S."/>
            <person name="Shimamura S."/>
            <person name="Takai K."/>
        </authorList>
    </citation>
    <scope>NUCLEOTIDE SEQUENCE [LARGE SCALE GENOMIC DNA]</scope>
    <source>
        <strain evidence="1 2">ET2</strain>
    </source>
</reference>
<evidence type="ECO:0000313" key="2">
    <source>
        <dbReference type="Proteomes" id="UP000231632"/>
    </source>
</evidence>
<comment type="caution">
    <text evidence="1">The sequence shown here is derived from an EMBL/GenBank/DDBJ whole genome shotgun (WGS) entry which is preliminary data.</text>
</comment>
<proteinExistence type="predicted"/>
<protein>
    <recommendedName>
        <fullName evidence="3">Glycosyl transferase</fullName>
    </recommendedName>
</protein>
<dbReference type="Gene3D" id="3.40.50.2000">
    <property type="entry name" value="Glycogen Phosphorylase B"/>
    <property type="match status" value="1"/>
</dbReference>
<name>A0A1L8CNU9_9PROT</name>
<dbReference type="RefSeq" id="WP_072659904.1">
    <property type="nucleotide sequence ID" value="NZ_BDFD01000012.1"/>
</dbReference>
<dbReference type="AlphaFoldDB" id="A0A1L8CNU9"/>
<dbReference type="EMBL" id="BDFD01000012">
    <property type="protein sequence ID" value="GAV20591.1"/>
    <property type="molecule type" value="Genomic_DNA"/>
</dbReference>
<dbReference type="Proteomes" id="UP000231632">
    <property type="component" value="Unassembled WGS sequence"/>
</dbReference>
<sequence length="352" mass="38940">MNIAVYISGHGFGHLAQMAPVLNQISRMRPDSQFLIRCSLPKEEIRARLLFDCEIEQSPVDVGVVQKTAIEEDREASVAGLRAWLDSMDEQLGGEYELLQAFEADLVISDISPLAFPAARALGVPGIGLATLDWFTIYSHWLSDGDPALKQLNDAYRQCDLLLTPPMAMDMHLFPNRIQIPLIAAYPSGRSCPFEKTHSKTALVIFGGSDQPVFDLQALSVMDEWQFLIPYASDNAPDNVTAIAFGSDMMAVDLMPFVDVVVCKPGYGILSECWRTKTPMAWVERPDFPEYPMLKVWLEDVLPSASMSRSEFAGSKWMHALEAAQIQTRAFPDLKVDGAEAAAGIILSRLVV</sequence>
<dbReference type="PANTHER" id="PTHR38134:SF2">
    <property type="entry name" value="GALACTOKINASE"/>
    <property type="match status" value="1"/>
</dbReference>